<gene>
    <name evidence="2" type="ORF">KY084_15280</name>
</gene>
<proteinExistence type="predicted"/>
<evidence type="ECO:0000313" key="3">
    <source>
        <dbReference type="Proteomes" id="UP001197214"/>
    </source>
</evidence>
<comment type="caution">
    <text evidence="2">The sequence shown here is derived from an EMBL/GenBank/DDBJ whole genome shotgun (WGS) entry which is preliminary data.</text>
</comment>
<feature type="transmembrane region" description="Helical" evidence="1">
    <location>
        <begin position="51"/>
        <end position="73"/>
    </location>
</feature>
<evidence type="ECO:0000256" key="1">
    <source>
        <dbReference type="SAM" id="Phobius"/>
    </source>
</evidence>
<organism evidence="2 3">
    <name type="scientific">Stakelama flava</name>
    <dbReference type="NCBI Taxonomy" id="2860338"/>
    <lineage>
        <taxon>Bacteria</taxon>
        <taxon>Pseudomonadati</taxon>
        <taxon>Pseudomonadota</taxon>
        <taxon>Alphaproteobacteria</taxon>
        <taxon>Sphingomonadales</taxon>
        <taxon>Sphingomonadaceae</taxon>
        <taxon>Stakelama</taxon>
    </lineage>
</organism>
<feature type="transmembrane region" description="Helical" evidence="1">
    <location>
        <begin position="80"/>
        <end position="97"/>
    </location>
</feature>
<dbReference type="Proteomes" id="UP001197214">
    <property type="component" value="Unassembled WGS sequence"/>
</dbReference>
<keyword evidence="1" id="KW-0472">Membrane</keyword>
<dbReference type="RefSeq" id="WP_219239344.1">
    <property type="nucleotide sequence ID" value="NZ_JAHWZX010000021.1"/>
</dbReference>
<feature type="transmembrane region" description="Helical" evidence="1">
    <location>
        <begin position="109"/>
        <end position="130"/>
    </location>
</feature>
<accession>A0ABS6XPS2</accession>
<keyword evidence="1" id="KW-0812">Transmembrane</keyword>
<sequence length="162" mass="18268">MSLALIFATIQSIATGYALWKGGMPERIVGVVQLSAWFASRNLDVPFVHRYYSVSSAIFLIDTLMLMICLVVALAANRRWTLMLVSLQVVMVLMHITRLVDASAIRLAYQVMINVWSYPQIALLMVGTALHQRRCKRNGSDPDWSNYSHRLMRALRVPGQTG</sequence>
<keyword evidence="1" id="KW-1133">Transmembrane helix</keyword>
<name>A0ABS6XPS2_9SPHN</name>
<reference evidence="2 3" key="1">
    <citation type="submission" date="2021-07" db="EMBL/GenBank/DDBJ databases">
        <title>Stakelama flava sp. nov., a novel endophytic bacterium isolated from branch of Kandelia candel.</title>
        <authorList>
            <person name="Tuo L."/>
        </authorList>
    </citation>
    <scope>NUCLEOTIDE SEQUENCE [LARGE SCALE GENOMIC DNA]</scope>
    <source>
        <strain evidence="2 3">CBK3Z-3</strain>
    </source>
</reference>
<keyword evidence="3" id="KW-1185">Reference proteome</keyword>
<protein>
    <submittedName>
        <fullName evidence="2">Uncharacterized protein</fullName>
    </submittedName>
</protein>
<evidence type="ECO:0000313" key="2">
    <source>
        <dbReference type="EMBL" id="MBW4332222.1"/>
    </source>
</evidence>
<dbReference type="EMBL" id="JAHWZX010000021">
    <property type="protein sequence ID" value="MBW4332222.1"/>
    <property type="molecule type" value="Genomic_DNA"/>
</dbReference>